<feature type="domain" description="HTH cro/C1-type" evidence="1">
    <location>
        <begin position="49"/>
        <end position="86"/>
    </location>
</feature>
<evidence type="ECO:0000259" key="1">
    <source>
        <dbReference type="PROSITE" id="PS50943"/>
    </source>
</evidence>
<proteinExistence type="predicted"/>
<evidence type="ECO:0000313" key="2">
    <source>
        <dbReference type="EMBL" id="MCG2462930.1"/>
    </source>
</evidence>
<accession>A0AAE3JQ98</accession>
<dbReference type="EMBL" id="JAIRBC010000063">
    <property type="protein sequence ID" value="MCG2462930.1"/>
    <property type="molecule type" value="Genomic_DNA"/>
</dbReference>
<dbReference type="Gene3D" id="1.10.10.2910">
    <property type="match status" value="1"/>
</dbReference>
<dbReference type="RefSeq" id="WP_317904063.1">
    <property type="nucleotide sequence ID" value="NZ_JAIRBC010000063.1"/>
</dbReference>
<dbReference type="InterPro" id="IPR001387">
    <property type="entry name" value="Cro/C1-type_HTH"/>
</dbReference>
<reference evidence="2" key="1">
    <citation type="submission" date="2023-02" db="EMBL/GenBank/DDBJ databases">
        <title>Genome of Flavobacteriaceae gen. nov. sp. strain F89.</title>
        <authorList>
            <person name="Wang Y."/>
        </authorList>
    </citation>
    <scope>NUCLEOTIDE SEQUENCE</scope>
    <source>
        <strain evidence="2">F89</strain>
    </source>
</reference>
<protein>
    <recommendedName>
        <fullName evidence="1">HTH cro/C1-type domain-containing protein</fullName>
    </recommendedName>
</protein>
<dbReference type="PROSITE" id="PS50943">
    <property type="entry name" value="HTH_CROC1"/>
    <property type="match status" value="1"/>
</dbReference>
<dbReference type="AlphaFoldDB" id="A0AAE3JQ98"/>
<gene>
    <name evidence="2" type="ORF">K8352_19360</name>
</gene>
<organism evidence="2 3">
    <name type="scientific">Cerina litoralis</name>
    <dbReference type="NCBI Taxonomy" id="2874477"/>
    <lineage>
        <taxon>Bacteria</taxon>
        <taxon>Pseudomonadati</taxon>
        <taxon>Bacteroidota</taxon>
        <taxon>Flavobacteriia</taxon>
        <taxon>Flavobacteriales</taxon>
        <taxon>Flavobacteriaceae</taxon>
        <taxon>Cerina</taxon>
    </lineage>
</organism>
<evidence type="ECO:0000313" key="3">
    <source>
        <dbReference type="Proteomes" id="UP001200642"/>
    </source>
</evidence>
<dbReference type="Proteomes" id="UP001200642">
    <property type="component" value="Unassembled WGS sequence"/>
</dbReference>
<name>A0AAE3JQ98_9FLAO</name>
<keyword evidence="3" id="KW-1185">Reference proteome</keyword>
<sequence length="408" mass="47199">MGNINSDSDDILKRLFEPKPTKIKETLEELFINRLESLNIPKTTALSIMGMSVRTLDGILSGEQKMLDYTQLIKLSNFLGTDLEQIATLYLQKVNEVHNVGNDINRTNEMVEFINEKFNLAELKKVGLIKSLTDYNEIVKSICNYFGLKNIFEYSEPDINVAFSSGKRAKRNCSVKNWVYLAEQSCIELRNPNNYSRDNLIDYFPQIRWQSMDVENGLVNVIKQLFQLGITVVFIPSFPSLHIRGATFMVNDKPCIALTDYVGFYPTLWFALVHELYHVLFDWDEIQLSNYHISQEGQKSLDSESQSEIEADNFAREYLFSKEKTKEASGFINNHEFIKQYAISNNVDPSFAYVFYAFDAPSSDKYAWGRAKKMNPNITKLKSKLEHNFLDDFTFGDHIKKVRNKIYN</sequence>
<comment type="caution">
    <text evidence="2">The sequence shown here is derived from an EMBL/GenBank/DDBJ whole genome shotgun (WGS) entry which is preliminary data.</text>
</comment>